<dbReference type="EMBL" id="LROR01000061">
    <property type="protein sequence ID" value="OBR92133.1"/>
    <property type="molecule type" value="Genomic_DNA"/>
</dbReference>
<dbReference type="AlphaFoldDB" id="A0A162L920"/>
<reference evidence="2 4" key="1">
    <citation type="journal article" date="2015" name="Biotechnol. Bioeng.">
        <title>Genome sequence and phenotypic characterization of Caulobacter segnis.</title>
        <authorList>
            <person name="Patel S."/>
            <person name="Fletcher B."/>
            <person name="Scott D.C."/>
            <person name="Ely B."/>
        </authorList>
    </citation>
    <scope>NUCLEOTIDE SEQUENCE [LARGE SCALE GENOMIC DNA]</scope>
    <source>
        <strain evidence="2 4">PS02</strain>
    </source>
</reference>
<proteinExistence type="predicted"/>
<accession>A0A162L920</accession>
<dbReference type="Proteomes" id="UP000093694">
    <property type="component" value="Unassembled WGS sequence"/>
</dbReference>
<protein>
    <recommendedName>
        <fullName evidence="6">YtxH-like protein</fullName>
    </recommendedName>
</protein>
<feature type="transmembrane region" description="Helical" evidence="1">
    <location>
        <begin position="6"/>
        <end position="23"/>
    </location>
</feature>
<evidence type="ECO:0000313" key="5">
    <source>
        <dbReference type="Proteomes" id="UP000093694"/>
    </source>
</evidence>
<name>A0A162L920_9CLOT</name>
<gene>
    <name evidence="3" type="ORF">CLCOS_31280</name>
    <name evidence="2" type="ORF">WX73_00706</name>
</gene>
<keyword evidence="1" id="KW-0812">Transmembrane</keyword>
<keyword evidence="1" id="KW-0472">Membrane</keyword>
<keyword evidence="5" id="KW-1185">Reference proteome</keyword>
<evidence type="ECO:0000313" key="3">
    <source>
        <dbReference type="EMBL" id="OBR92133.1"/>
    </source>
</evidence>
<evidence type="ECO:0008006" key="6">
    <source>
        <dbReference type="Google" id="ProtNLM"/>
    </source>
</evidence>
<dbReference type="EMBL" id="LITQ01000017">
    <property type="protein sequence ID" value="OAA92822.1"/>
    <property type="molecule type" value="Genomic_DNA"/>
</dbReference>
<keyword evidence="1" id="KW-1133">Transmembrane helix</keyword>
<organism evidence="2 4">
    <name type="scientific">Clostridium coskatii</name>
    <dbReference type="NCBI Taxonomy" id="1705578"/>
    <lineage>
        <taxon>Bacteria</taxon>
        <taxon>Bacillati</taxon>
        <taxon>Bacillota</taxon>
        <taxon>Clostridia</taxon>
        <taxon>Eubacteriales</taxon>
        <taxon>Clostridiaceae</taxon>
        <taxon>Clostridium</taxon>
    </lineage>
</organism>
<reference evidence="3 5" key="2">
    <citation type="journal article" date="2016" name="Front. Microbiol.">
        <title>Industrial Acetogenic Biocatalysts: A Comparative Metabolic and Genomic Analysis.</title>
        <authorList>
            <person name="Bengelsdorf F."/>
            <person name="Poehlein A."/>
            <person name="Sonja S."/>
            <person name="Erz C."/>
            <person name="Hummel T."/>
            <person name="Hoffmeister S."/>
            <person name="Daniel R."/>
            <person name="Durre P."/>
        </authorList>
    </citation>
    <scope>NUCLEOTIDE SEQUENCE [LARGE SCALE GENOMIC DNA]</scope>
    <source>
        <strain evidence="3 5">PTA-10522</strain>
    </source>
</reference>
<dbReference type="Proteomes" id="UP000077384">
    <property type="component" value="Unassembled WGS sequence"/>
</dbReference>
<comment type="caution">
    <text evidence="2">The sequence shown here is derived from an EMBL/GenBank/DDBJ whole genome shotgun (WGS) entry which is preliminary data.</text>
</comment>
<dbReference type="RefSeq" id="WP_013237296.1">
    <property type="nucleotide sequence ID" value="NZ_LITQ01000017.1"/>
</dbReference>
<evidence type="ECO:0000313" key="2">
    <source>
        <dbReference type="EMBL" id="OAA92822.1"/>
    </source>
</evidence>
<sequence>MRGKFVAGAVIGAAVGMMVVPELDRSKKRMIRKTSRYLRNTAGNMYGGVMNWMR</sequence>
<evidence type="ECO:0000313" key="4">
    <source>
        <dbReference type="Proteomes" id="UP000077384"/>
    </source>
</evidence>
<dbReference type="PATRIC" id="fig|1705578.3.peg.1091"/>
<evidence type="ECO:0000256" key="1">
    <source>
        <dbReference type="SAM" id="Phobius"/>
    </source>
</evidence>